<evidence type="ECO:0000313" key="3">
    <source>
        <dbReference type="Proteomes" id="UP000321379"/>
    </source>
</evidence>
<dbReference type="InterPro" id="IPR029021">
    <property type="entry name" value="Prot-tyrosine_phosphatase-like"/>
</dbReference>
<reference evidence="2 3" key="1">
    <citation type="submission" date="2019-08" db="EMBL/GenBank/DDBJ databases">
        <title>Bacterial whole genome sequence for Glaciihabitans sp. CHu50b-6-2.</title>
        <authorList>
            <person name="Jin L."/>
        </authorList>
    </citation>
    <scope>NUCLEOTIDE SEQUENCE [LARGE SCALE GENOMIC DNA]</scope>
    <source>
        <strain evidence="2 3">CHu50b-6-2</strain>
    </source>
</reference>
<proteinExistence type="predicted"/>
<name>A0A5C8UNF6_9MICO</name>
<evidence type="ECO:0000256" key="1">
    <source>
        <dbReference type="SAM" id="MobiDB-lite"/>
    </source>
</evidence>
<gene>
    <name evidence="2" type="ORF">FVP33_15880</name>
</gene>
<evidence type="ECO:0000313" key="2">
    <source>
        <dbReference type="EMBL" id="TXN29030.1"/>
    </source>
</evidence>
<feature type="compositionally biased region" description="Low complexity" evidence="1">
    <location>
        <begin position="9"/>
        <end position="19"/>
    </location>
</feature>
<sequence>MAPRRDGLRPPGRGRIGLRSVGLPFPNDGTLTPRGVFFRSENVDRVTPLGWDQTHDAGIRTVVDLRQEGGRRTASRAPAG</sequence>
<comment type="caution">
    <text evidence="2">The sequence shown here is derived from an EMBL/GenBank/DDBJ whole genome shotgun (WGS) entry which is preliminary data.</text>
</comment>
<dbReference type="AlphaFoldDB" id="A0A5C8UNF6"/>
<dbReference type="InterPro" id="IPR026893">
    <property type="entry name" value="Tyr/Ser_Pase_IphP-type"/>
</dbReference>
<dbReference type="Gene3D" id="3.90.190.10">
    <property type="entry name" value="Protein tyrosine phosphatase superfamily"/>
    <property type="match status" value="1"/>
</dbReference>
<organism evidence="2 3">
    <name type="scientific">Lacisediminihabitans profunda</name>
    <dbReference type="NCBI Taxonomy" id="2594790"/>
    <lineage>
        <taxon>Bacteria</taxon>
        <taxon>Bacillati</taxon>
        <taxon>Actinomycetota</taxon>
        <taxon>Actinomycetes</taxon>
        <taxon>Micrococcales</taxon>
        <taxon>Microbacteriaceae</taxon>
        <taxon>Lacisediminihabitans</taxon>
    </lineage>
</organism>
<dbReference type="Proteomes" id="UP000321379">
    <property type="component" value="Unassembled WGS sequence"/>
</dbReference>
<keyword evidence="3" id="KW-1185">Reference proteome</keyword>
<feature type="region of interest" description="Disordered" evidence="1">
    <location>
        <begin position="1"/>
        <end position="25"/>
    </location>
</feature>
<protein>
    <submittedName>
        <fullName evidence="2">Tyrosine-protein phosphatase</fullName>
    </submittedName>
</protein>
<dbReference type="EMBL" id="VRMG01000010">
    <property type="protein sequence ID" value="TXN29030.1"/>
    <property type="molecule type" value="Genomic_DNA"/>
</dbReference>
<dbReference type="GO" id="GO:0004721">
    <property type="term" value="F:phosphoprotein phosphatase activity"/>
    <property type="evidence" value="ECO:0007669"/>
    <property type="project" value="InterPro"/>
</dbReference>
<dbReference type="Pfam" id="PF13350">
    <property type="entry name" value="Y_phosphatase3"/>
    <property type="match status" value="1"/>
</dbReference>
<dbReference type="SUPFAM" id="SSF52799">
    <property type="entry name" value="(Phosphotyrosine protein) phosphatases II"/>
    <property type="match status" value="1"/>
</dbReference>
<accession>A0A5C8UNF6</accession>